<dbReference type="Proteomes" id="UP001266305">
    <property type="component" value="Unassembled WGS sequence"/>
</dbReference>
<evidence type="ECO:0000313" key="1">
    <source>
        <dbReference type="EMBL" id="KAK2094176.1"/>
    </source>
</evidence>
<accession>A0ABQ9UBA5</accession>
<sequence length="185" mass="19878">MLVAQTTHLRCGSNPSSTALKLQVCRDLPKLCCSCRDASPWPSPLPPEIRLQCPGPGNRCCPPAQQEVLLTGCSPCPGLPDLSCLDSLSGGCLPTLPPYGLLTSLPQLPMRTWDAGALRSHPSVPCGAESPTHEGPQNHLPQRAPINSEIAEILARRQYRTMETKTSMLLTSWKADGAFVLRSVS</sequence>
<proteinExistence type="predicted"/>
<protein>
    <recommendedName>
        <fullName evidence="3">SH2 domain-containing protein</fullName>
    </recommendedName>
</protein>
<comment type="caution">
    <text evidence="1">The sequence shown here is derived from an EMBL/GenBank/DDBJ whole genome shotgun (WGS) entry which is preliminary data.</text>
</comment>
<evidence type="ECO:0000313" key="2">
    <source>
        <dbReference type="Proteomes" id="UP001266305"/>
    </source>
</evidence>
<dbReference type="EMBL" id="JASSZA010000014">
    <property type="protein sequence ID" value="KAK2094176.1"/>
    <property type="molecule type" value="Genomic_DNA"/>
</dbReference>
<reference evidence="1 2" key="1">
    <citation type="submission" date="2023-05" db="EMBL/GenBank/DDBJ databases">
        <title>B98-5 Cell Line De Novo Hybrid Assembly: An Optical Mapping Approach.</title>
        <authorList>
            <person name="Kananen K."/>
            <person name="Auerbach J.A."/>
            <person name="Kautto E."/>
            <person name="Blachly J.S."/>
        </authorList>
    </citation>
    <scope>NUCLEOTIDE SEQUENCE [LARGE SCALE GENOMIC DNA]</scope>
    <source>
        <strain evidence="1">B95-8</strain>
        <tissue evidence="1">Cell line</tissue>
    </source>
</reference>
<keyword evidence="2" id="KW-1185">Reference proteome</keyword>
<evidence type="ECO:0008006" key="3">
    <source>
        <dbReference type="Google" id="ProtNLM"/>
    </source>
</evidence>
<name>A0ABQ9UBA5_SAGOE</name>
<gene>
    <name evidence="1" type="ORF">P7K49_027914</name>
</gene>
<organism evidence="1 2">
    <name type="scientific">Saguinus oedipus</name>
    <name type="common">Cotton-top tamarin</name>
    <name type="synonym">Oedipomidas oedipus</name>
    <dbReference type="NCBI Taxonomy" id="9490"/>
    <lineage>
        <taxon>Eukaryota</taxon>
        <taxon>Metazoa</taxon>
        <taxon>Chordata</taxon>
        <taxon>Craniata</taxon>
        <taxon>Vertebrata</taxon>
        <taxon>Euteleostomi</taxon>
        <taxon>Mammalia</taxon>
        <taxon>Eutheria</taxon>
        <taxon>Euarchontoglires</taxon>
        <taxon>Primates</taxon>
        <taxon>Haplorrhini</taxon>
        <taxon>Platyrrhini</taxon>
        <taxon>Cebidae</taxon>
        <taxon>Callitrichinae</taxon>
        <taxon>Saguinus</taxon>
    </lineage>
</organism>